<feature type="region of interest" description="Disordered" evidence="1">
    <location>
        <begin position="1"/>
        <end position="23"/>
    </location>
</feature>
<evidence type="ECO:0000313" key="2">
    <source>
        <dbReference type="EMBL" id="KAJ1130853.1"/>
    </source>
</evidence>
<gene>
    <name evidence="2" type="ORF">NDU88_009199</name>
</gene>
<dbReference type="AlphaFoldDB" id="A0AAV7PRJ2"/>
<reference evidence="2" key="1">
    <citation type="journal article" date="2022" name="bioRxiv">
        <title>Sequencing and chromosome-scale assembly of the giantPleurodeles waltlgenome.</title>
        <authorList>
            <person name="Brown T."/>
            <person name="Elewa A."/>
            <person name="Iarovenko S."/>
            <person name="Subramanian E."/>
            <person name="Araus A.J."/>
            <person name="Petzold A."/>
            <person name="Susuki M."/>
            <person name="Suzuki K.-i.T."/>
            <person name="Hayashi T."/>
            <person name="Toyoda A."/>
            <person name="Oliveira C."/>
            <person name="Osipova E."/>
            <person name="Leigh N.D."/>
            <person name="Simon A."/>
            <person name="Yun M.H."/>
        </authorList>
    </citation>
    <scope>NUCLEOTIDE SEQUENCE</scope>
    <source>
        <strain evidence="2">20211129_DDA</strain>
        <tissue evidence="2">Liver</tissue>
    </source>
</reference>
<sequence length="96" mass="10226">MFPWKRGSDASEKPTTEPPSAAGDVIGVARSHLVIPEPAEDQVLCQILHSKFTAFLPSRVTLSTLNGYFISEIFNGVSSSGTAHDAHDVGLEGETT</sequence>
<feature type="compositionally biased region" description="Basic and acidic residues" evidence="1">
    <location>
        <begin position="1"/>
        <end position="15"/>
    </location>
</feature>
<name>A0AAV7PRJ2_PLEWA</name>
<proteinExistence type="predicted"/>
<dbReference type="EMBL" id="JANPWB010000011">
    <property type="protein sequence ID" value="KAJ1130853.1"/>
    <property type="molecule type" value="Genomic_DNA"/>
</dbReference>
<evidence type="ECO:0000256" key="1">
    <source>
        <dbReference type="SAM" id="MobiDB-lite"/>
    </source>
</evidence>
<dbReference type="Proteomes" id="UP001066276">
    <property type="component" value="Chromosome 7"/>
</dbReference>
<accession>A0AAV7PRJ2</accession>
<organism evidence="2 3">
    <name type="scientific">Pleurodeles waltl</name>
    <name type="common">Iberian ribbed newt</name>
    <dbReference type="NCBI Taxonomy" id="8319"/>
    <lineage>
        <taxon>Eukaryota</taxon>
        <taxon>Metazoa</taxon>
        <taxon>Chordata</taxon>
        <taxon>Craniata</taxon>
        <taxon>Vertebrata</taxon>
        <taxon>Euteleostomi</taxon>
        <taxon>Amphibia</taxon>
        <taxon>Batrachia</taxon>
        <taxon>Caudata</taxon>
        <taxon>Salamandroidea</taxon>
        <taxon>Salamandridae</taxon>
        <taxon>Pleurodelinae</taxon>
        <taxon>Pleurodeles</taxon>
    </lineage>
</organism>
<protein>
    <submittedName>
        <fullName evidence="2">Uncharacterized protein</fullName>
    </submittedName>
</protein>
<evidence type="ECO:0000313" key="3">
    <source>
        <dbReference type="Proteomes" id="UP001066276"/>
    </source>
</evidence>
<keyword evidence="3" id="KW-1185">Reference proteome</keyword>
<comment type="caution">
    <text evidence="2">The sequence shown here is derived from an EMBL/GenBank/DDBJ whole genome shotgun (WGS) entry which is preliminary data.</text>
</comment>